<dbReference type="NCBIfam" id="TIGR00735">
    <property type="entry name" value="hisF"/>
    <property type="match status" value="1"/>
</dbReference>
<name>A0ABT5X9L8_9EURY</name>
<comment type="subunit">
    <text evidence="7">Heterodimer of HisH and HisF.</text>
</comment>
<comment type="catalytic activity">
    <reaction evidence="6 7">
        <text>5-[(5-phospho-1-deoxy-D-ribulos-1-ylimino)methylamino]-1-(5-phospho-beta-D-ribosyl)imidazole-4-carboxamide + L-glutamine = D-erythro-1-(imidazol-4-yl)glycerol 3-phosphate + 5-amino-1-(5-phospho-beta-D-ribosyl)imidazole-4-carboxamide + L-glutamate + H(+)</text>
        <dbReference type="Rhea" id="RHEA:24793"/>
        <dbReference type="ChEBI" id="CHEBI:15378"/>
        <dbReference type="ChEBI" id="CHEBI:29985"/>
        <dbReference type="ChEBI" id="CHEBI:58278"/>
        <dbReference type="ChEBI" id="CHEBI:58359"/>
        <dbReference type="ChEBI" id="CHEBI:58475"/>
        <dbReference type="ChEBI" id="CHEBI:58525"/>
        <dbReference type="EC" id="4.3.2.10"/>
    </reaction>
</comment>
<dbReference type="InterPro" id="IPR006062">
    <property type="entry name" value="His_biosynth"/>
</dbReference>
<protein>
    <recommendedName>
        <fullName evidence="7">Imidazole glycerol phosphate synthase subunit HisF</fullName>
        <ecNumber evidence="7">4.3.2.10</ecNumber>
    </recommendedName>
    <alternativeName>
        <fullName evidence="7">IGP synthase cyclase subunit</fullName>
    </alternativeName>
    <alternativeName>
        <fullName evidence="7">IGP synthase subunit HisF</fullName>
    </alternativeName>
    <alternativeName>
        <fullName evidence="7">ImGP synthase subunit HisF</fullName>
        <shortName evidence="7">IGPS subunit HisF</shortName>
    </alternativeName>
</protein>
<keyword evidence="3 7" id="KW-0028">Amino-acid biosynthesis</keyword>
<dbReference type="EMBL" id="JARFPK010000038">
    <property type="protein sequence ID" value="MDF0591382.1"/>
    <property type="molecule type" value="Genomic_DNA"/>
</dbReference>
<dbReference type="InterPro" id="IPR050064">
    <property type="entry name" value="IGPS_HisA/HisF"/>
</dbReference>
<feature type="active site" evidence="7">
    <location>
        <position position="135"/>
    </location>
</feature>
<evidence type="ECO:0000256" key="1">
    <source>
        <dbReference type="ARBA" id="ARBA00005091"/>
    </source>
</evidence>
<dbReference type="GO" id="GO:0016829">
    <property type="term" value="F:lyase activity"/>
    <property type="evidence" value="ECO:0007669"/>
    <property type="project" value="UniProtKB-KW"/>
</dbReference>
<feature type="active site" evidence="7">
    <location>
        <position position="12"/>
    </location>
</feature>
<reference evidence="9 10" key="1">
    <citation type="submission" date="2023-03" db="EMBL/GenBank/DDBJ databases">
        <title>WGS of Methanotrichaceae archaeon Mx.</title>
        <authorList>
            <person name="Sorokin D.Y."/>
            <person name="Merkel A.Y."/>
        </authorList>
    </citation>
    <scope>NUCLEOTIDE SEQUENCE [LARGE SCALE GENOMIC DNA]</scope>
    <source>
        <strain evidence="9 10">Mx</strain>
    </source>
</reference>
<dbReference type="Pfam" id="PF00977">
    <property type="entry name" value="His_biosynth"/>
    <property type="match status" value="1"/>
</dbReference>
<comment type="function">
    <text evidence="7">IGPS catalyzes the conversion of PRFAR and glutamine to IGP, AICAR and glutamate. The HisF subunit catalyzes the cyclization activity that produces IGP and AICAR from PRFAR using the ammonia provided by the HisH subunit.</text>
</comment>
<sequence>MTDKKRIIPCLDVKVVDGQPSVVKGVKFVDLQRQGDPVELAIRYDGEGADELVFLDITASSEGRKTMVEVARRTAREVSIPFAVGGGIGTVDGIVEILDAGADKVGINTAAVKDPDLIKRAAKAVGSERITVAVDARRNTDLKEGVSAFKLEDGTDGWFEVVIYGGRKAVDLDAVAWARKVEDLGGGEILLTSMDRDGTNEGYDIPLTRAVASAVDIPVIASGGAANPHHMLEAFRDAGADAALAAGIFHRGEFSVRGAKEYLRSHGIRVELD</sequence>
<evidence type="ECO:0000256" key="6">
    <source>
        <dbReference type="ARBA" id="ARBA00047838"/>
    </source>
</evidence>
<accession>A0ABT5X9L8</accession>
<evidence type="ECO:0000313" key="10">
    <source>
        <dbReference type="Proteomes" id="UP001220010"/>
    </source>
</evidence>
<dbReference type="InterPro" id="IPR004651">
    <property type="entry name" value="HisF"/>
</dbReference>
<comment type="pathway">
    <text evidence="1 7">Amino-acid biosynthesis; L-histidine biosynthesis; L-histidine from 5-phospho-alpha-D-ribose 1-diphosphate: step 5/9.</text>
</comment>
<dbReference type="Proteomes" id="UP001220010">
    <property type="component" value="Unassembled WGS sequence"/>
</dbReference>
<organism evidence="9 10">
    <name type="scientific">Candidatus Methanocrinis natronophilus</name>
    <dbReference type="NCBI Taxonomy" id="3033396"/>
    <lineage>
        <taxon>Archaea</taxon>
        <taxon>Methanobacteriati</taxon>
        <taxon>Methanobacteriota</taxon>
        <taxon>Stenosarchaea group</taxon>
        <taxon>Methanomicrobia</taxon>
        <taxon>Methanotrichales</taxon>
        <taxon>Methanotrichaceae</taxon>
        <taxon>Methanocrinis</taxon>
    </lineage>
</organism>
<gene>
    <name evidence="7 9" type="primary">hisF</name>
    <name evidence="9" type="ORF">P0O15_09450</name>
</gene>
<keyword evidence="10" id="KW-1185">Reference proteome</keyword>
<dbReference type="EC" id="4.3.2.10" evidence="7"/>
<keyword evidence="5 7" id="KW-0456">Lyase</keyword>
<dbReference type="PANTHER" id="PTHR21235">
    <property type="entry name" value="IMIDAZOLE GLYCEROL PHOSPHATE SYNTHASE SUBUNIT HISF/H IGP SYNTHASE SUBUNIT HISF/H"/>
    <property type="match status" value="1"/>
</dbReference>
<evidence type="ECO:0000256" key="5">
    <source>
        <dbReference type="ARBA" id="ARBA00023239"/>
    </source>
</evidence>
<dbReference type="PANTHER" id="PTHR21235:SF2">
    <property type="entry name" value="IMIDAZOLE GLYCEROL PHOSPHATE SYNTHASE HISHF"/>
    <property type="match status" value="1"/>
</dbReference>
<comment type="similarity">
    <text evidence="7 8">Belongs to the HisA/HisF family.</text>
</comment>
<proteinExistence type="inferred from homology"/>
<dbReference type="InterPro" id="IPR011060">
    <property type="entry name" value="RibuloseP-bd_barrel"/>
</dbReference>
<dbReference type="HAMAP" id="MF_01013">
    <property type="entry name" value="HisF"/>
    <property type="match status" value="1"/>
</dbReference>
<comment type="caution">
    <text evidence="9">The sequence shown here is derived from an EMBL/GenBank/DDBJ whole genome shotgun (WGS) entry which is preliminary data.</text>
</comment>
<evidence type="ECO:0000256" key="4">
    <source>
        <dbReference type="ARBA" id="ARBA00023102"/>
    </source>
</evidence>
<evidence type="ECO:0000256" key="7">
    <source>
        <dbReference type="HAMAP-Rule" id="MF_01013"/>
    </source>
</evidence>
<comment type="subcellular location">
    <subcellularLocation>
        <location evidence="7">Cytoplasm</location>
    </subcellularLocation>
</comment>
<dbReference type="CDD" id="cd04731">
    <property type="entry name" value="HisF"/>
    <property type="match status" value="1"/>
</dbReference>
<keyword evidence="4 7" id="KW-0368">Histidine biosynthesis</keyword>
<dbReference type="InterPro" id="IPR013785">
    <property type="entry name" value="Aldolase_TIM"/>
</dbReference>
<dbReference type="SUPFAM" id="SSF51366">
    <property type="entry name" value="Ribulose-phoshate binding barrel"/>
    <property type="match status" value="1"/>
</dbReference>
<evidence type="ECO:0000256" key="8">
    <source>
        <dbReference type="RuleBase" id="RU003657"/>
    </source>
</evidence>
<dbReference type="RefSeq" id="WP_316967115.1">
    <property type="nucleotide sequence ID" value="NZ_JARFPK010000038.1"/>
</dbReference>
<evidence type="ECO:0000256" key="3">
    <source>
        <dbReference type="ARBA" id="ARBA00022605"/>
    </source>
</evidence>
<evidence type="ECO:0000256" key="2">
    <source>
        <dbReference type="ARBA" id="ARBA00022490"/>
    </source>
</evidence>
<dbReference type="Gene3D" id="3.20.20.70">
    <property type="entry name" value="Aldolase class I"/>
    <property type="match status" value="1"/>
</dbReference>
<keyword evidence="2 7" id="KW-0963">Cytoplasm</keyword>
<evidence type="ECO:0000313" key="9">
    <source>
        <dbReference type="EMBL" id="MDF0591382.1"/>
    </source>
</evidence>